<dbReference type="EMBL" id="CP035758">
    <property type="protein sequence ID" value="QBD77196.1"/>
    <property type="molecule type" value="Genomic_DNA"/>
</dbReference>
<comment type="cofactor">
    <cofactor evidence="1">
        <name>pyridoxal 5'-phosphate</name>
        <dbReference type="ChEBI" id="CHEBI:597326"/>
    </cofactor>
</comment>
<dbReference type="RefSeq" id="WP_129888259.1">
    <property type="nucleotide sequence ID" value="NZ_CP035758.1"/>
</dbReference>
<evidence type="ECO:0000313" key="5">
    <source>
        <dbReference type="EMBL" id="QBD77196.1"/>
    </source>
</evidence>
<accession>A0A4P6JQZ2</accession>
<dbReference type="Pfam" id="PF00155">
    <property type="entry name" value="Aminotran_1_2"/>
    <property type="match status" value="1"/>
</dbReference>
<proteinExistence type="predicted"/>
<dbReference type="InterPro" id="IPR015421">
    <property type="entry name" value="PyrdxlP-dep_Trfase_major"/>
</dbReference>
<dbReference type="Gene3D" id="3.40.640.10">
    <property type="entry name" value="Type I PLP-dependent aspartate aminotransferase-like (Major domain)"/>
    <property type="match status" value="1"/>
</dbReference>
<evidence type="ECO:0000259" key="4">
    <source>
        <dbReference type="Pfam" id="PF00155"/>
    </source>
</evidence>
<dbReference type="GO" id="GO:0008483">
    <property type="term" value="F:transaminase activity"/>
    <property type="evidence" value="ECO:0007669"/>
    <property type="project" value="UniProtKB-KW"/>
</dbReference>
<reference evidence="5 6" key="1">
    <citation type="submission" date="2019-01" db="EMBL/GenBank/DDBJ databases">
        <title>Ktedonosporobacter rubrisoli SCAWS-G2.</title>
        <authorList>
            <person name="Huang Y."/>
            <person name="Yan B."/>
        </authorList>
    </citation>
    <scope>NUCLEOTIDE SEQUENCE [LARGE SCALE GENOMIC DNA]</scope>
    <source>
        <strain evidence="5 6">SCAWS-G2</strain>
    </source>
</reference>
<organism evidence="5 6">
    <name type="scientific">Ktedonosporobacter rubrisoli</name>
    <dbReference type="NCBI Taxonomy" id="2509675"/>
    <lineage>
        <taxon>Bacteria</taxon>
        <taxon>Bacillati</taxon>
        <taxon>Chloroflexota</taxon>
        <taxon>Ktedonobacteria</taxon>
        <taxon>Ktedonobacterales</taxon>
        <taxon>Ktedonosporobacteraceae</taxon>
        <taxon>Ktedonosporobacter</taxon>
    </lineage>
</organism>
<dbReference type="KEGG" id="kbs:EPA93_14785"/>
<sequence>MLSSSVTDEWKFTEFVLAAQQESFLYDIPVVQGPAYTTVSIEQKAYVNFAGINFLGLQQDPQVLEYFTRAAYTYGLVTGGSRMTQGVSQAHRELEEMICRLTGKERTITFASGLLANLGFVHAMSSQCYMNPHCSIDNRDAIFVLDHDCHWSLWKAVERFPFGKQLFSFRHNTPAHLRELLIPLAGKKVIVIFESVYSSDGSIAPIGEILDICEEYGAISYVDDANGFLIYGPEQRPFAHEFAHLPRATFIMMSFAKSVGLEGGAIAGPHDAILAFELLSGTSLFTAAMQPPTASTAHMIIQKLQTHPHLVDTYLERAALFRQRLTEIGCTLYSSPSYITSIFVGSDSKVKCIRRAFHEQNYIIPVFHYPAVKQNQAIVRIILHAHHTEEQINAFLELLAELKKLYAF</sequence>
<protein>
    <submittedName>
        <fullName evidence="5">Aminotransferase class I/II-fold pyridoxal phosphate-dependent enzyme</fullName>
    </submittedName>
</protein>
<dbReference type="InterPro" id="IPR015422">
    <property type="entry name" value="PyrdxlP-dep_Trfase_small"/>
</dbReference>
<name>A0A4P6JQZ2_KTERU</name>
<keyword evidence="2 5" id="KW-0808">Transferase</keyword>
<dbReference type="GO" id="GO:0030170">
    <property type="term" value="F:pyridoxal phosphate binding"/>
    <property type="evidence" value="ECO:0007669"/>
    <property type="project" value="InterPro"/>
</dbReference>
<evidence type="ECO:0000256" key="1">
    <source>
        <dbReference type="ARBA" id="ARBA00001933"/>
    </source>
</evidence>
<keyword evidence="6" id="KW-1185">Reference proteome</keyword>
<evidence type="ECO:0000313" key="6">
    <source>
        <dbReference type="Proteomes" id="UP000290365"/>
    </source>
</evidence>
<feature type="domain" description="Aminotransferase class I/classII large" evidence="4">
    <location>
        <begin position="72"/>
        <end position="397"/>
    </location>
</feature>
<dbReference type="InterPro" id="IPR015424">
    <property type="entry name" value="PyrdxlP-dep_Trfase"/>
</dbReference>
<keyword evidence="5" id="KW-0032">Aminotransferase</keyword>
<dbReference type="GO" id="GO:0009102">
    <property type="term" value="P:biotin biosynthetic process"/>
    <property type="evidence" value="ECO:0007669"/>
    <property type="project" value="TreeGrafter"/>
</dbReference>
<dbReference type="InterPro" id="IPR004839">
    <property type="entry name" value="Aminotransferase_I/II_large"/>
</dbReference>
<dbReference type="OrthoDB" id="9807157at2"/>
<dbReference type="SUPFAM" id="SSF53383">
    <property type="entry name" value="PLP-dependent transferases"/>
    <property type="match status" value="1"/>
</dbReference>
<dbReference type="InterPro" id="IPR050087">
    <property type="entry name" value="AON_synthase_class-II"/>
</dbReference>
<dbReference type="Proteomes" id="UP000290365">
    <property type="component" value="Chromosome"/>
</dbReference>
<keyword evidence="3" id="KW-0663">Pyridoxal phosphate</keyword>
<dbReference type="PANTHER" id="PTHR13693">
    <property type="entry name" value="CLASS II AMINOTRANSFERASE/8-AMINO-7-OXONONANOATE SYNTHASE"/>
    <property type="match status" value="1"/>
</dbReference>
<dbReference type="PANTHER" id="PTHR13693:SF100">
    <property type="entry name" value="8-AMINO-7-OXONONANOATE SYNTHASE"/>
    <property type="match status" value="1"/>
</dbReference>
<dbReference type="AlphaFoldDB" id="A0A4P6JQZ2"/>
<evidence type="ECO:0000256" key="3">
    <source>
        <dbReference type="ARBA" id="ARBA00022898"/>
    </source>
</evidence>
<evidence type="ECO:0000256" key="2">
    <source>
        <dbReference type="ARBA" id="ARBA00022679"/>
    </source>
</evidence>
<gene>
    <name evidence="5" type="ORF">EPA93_14785</name>
</gene>
<dbReference type="GO" id="GO:0008710">
    <property type="term" value="F:8-amino-7-oxononanoate synthase activity"/>
    <property type="evidence" value="ECO:0007669"/>
    <property type="project" value="TreeGrafter"/>
</dbReference>
<dbReference type="Gene3D" id="3.90.1150.10">
    <property type="entry name" value="Aspartate Aminotransferase, domain 1"/>
    <property type="match status" value="1"/>
</dbReference>